<reference evidence="1" key="1">
    <citation type="journal article" date="2014" name="Int. J. Syst. Evol. Microbiol.">
        <title>Complete genome sequence of Corynebacterium casei LMG S-19264T (=DSM 44701T), isolated from a smear-ripened cheese.</title>
        <authorList>
            <consortium name="US DOE Joint Genome Institute (JGI-PGF)"/>
            <person name="Walter F."/>
            <person name="Albersmeier A."/>
            <person name="Kalinowski J."/>
            <person name="Ruckert C."/>
        </authorList>
    </citation>
    <scope>NUCLEOTIDE SEQUENCE</scope>
    <source>
        <strain evidence="1">CGMCC 1.12426</strain>
    </source>
</reference>
<dbReference type="PANTHER" id="PTHR36057">
    <property type="match status" value="1"/>
</dbReference>
<evidence type="ECO:0000313" key="2">
    <source>
        <dbReference type="Proteomes" id="UP000605148"/>
    </source>
</evidence>
<evidence type="ECO:0008006" key="3">
    <source>
        <dbReference type="Google" id="ProtNLM"/>
    </source>
</evidence>
<protein>
    <recommendedName>
        <fullName evidence="3">DUF1223 domain-containing protein</fullName>
    </recommendedName>
</protein>
<dbReference type="InterPro" id="IPR036249">
    <property type="entry name" value="Thioredoxin-like_sf"/>
</dbReference>
<keyword evidence="2" id="KW-1185">Reference proteome</keyword>
<dbReference type="AlphaFoldDB" id="A0A916TCP2"/>
<evidence type="ECO:0000313" key="1">
    <source>
        <dbReference type="EMBL" id="GGB39032.1"/>
    </source>
</evidence>
<gene>
    <name evidence="1" type="ORF">GCM10011316_08820</name>
</gene>
<name>A0A916TCP2_9HYPH</name>
<dbReference type="PANTHER" id="PTHR36057:SF1">
    <property type="entry name" value="LIPOPROTEIN LIPID ATTACHMENT SITE-LIKE PROTEIN, PUTATIVE (DUF1223)-RELATED"/>
    <property type="match status" value="1"/>
</dbReference>
<dbReference type="SUPFAM" id="SSF52833">
    <property type="entry name" value="Thioredoxin-like"/>
    <property type="match status" value="1"/>
</dbReference>
<comment type="caution">
    <text evidence="1">The sequence shown here is derived from an EMBL/GenBank/DDBJ whole genome shotgun (WGS) entry which is preliminary data.</text>
</comment>
<reference evidence="1" key="2">
    <citation type="submission" date="2020-09" db="EMBL/GenBank/DDBJ databases">
        <authorList>
            <person name="Sun Q."/>
            <person name="Zhou Y."/>
        </authorList>
    </citation>
    <scope>NUCLEOTIDE SEQUENCE</scope>
    <source>
        <strain evidence="1">CGMCC 1.12426</strain>
    </source>
</reference>
<dbReference type="Pfam" id="PF06764">
    <property type="entry name" value="DUF1223"/>
    <property type="match status" value="1"/>
</dbReference>
<dbReference type="InterPro" id="IPR010634">
    <property type="entry name" value="DUF1223"/>
</dbReference>
<dbReference type="EMBL" id="BMFA01000002">
    <property type="protein sequence ID" value="GGB39032.1"/>
    <property type="molecule type" value="Genomic_DNA"/>
</dbReference>
<accession>A0A916TCP2</accession>
<organism evidence="1 2">
    <name type="scientific">Roseibium aquae</name>
    <dbReference type="NCBI Taxonomy" id="1323746"/>
    <lineage>
        <taxon>Bacteria</taxon>
        <taxon>Pseudomonadati</taxon>
        <taxon>Pseudomonadota</taxon>
        <taxon>Alphaproteobacteria</taxon>
        <taxon>Hyphomicrobiales</taxon>
        <taxon>Stappiaceae</taxon>
        <taxon>Roseibium</taxon>
    </lineage>
</organism>
<dbReference type="Proteomes" id="UP000605148">
    <property type="component" value="Unassembled WGS sequence"/>
</dbReference>
<proteinExistence type="predicted"/>
<sequence>MLALTLNVDYWDYLGWPDTLAKTEYSERQRAYAARRGDRSVYTPQMVINGEEHVIGSHEQEVRAAINRAEPFSASVSLKVTGMVVEASVDGQLPEGADMAKVLFVRISESEQVEISRGENAGKTMTYSNVVRAMHPIGMWMGGPAKFHMPKSELAKSGDDYCAVLIQLEDENGSGAIIGADVLNWTK</sequence>